<dbReference type="InterPro" id="IPR003593">
    <property type="entry name" value="AAA+_ATPase"/>
</dbReference>
<dbReference type="InterPro" id="IPR053159">
    <property type="entry name" value="Hybrid_Histidine_Kinase"/>
</dbReference>
<sequence length="1098" mass="122951">MADQQQFPLETIDDNLASNEHLYQRHEEANALLQAYRRRTAHKPLHAELILLNGVSGSGKTVLARAFGRHVVDKGGIFVAGKCMSNNNATRPYAPIVEALEQFVDHALDVETEATRASMREIIQAVVGPEWNLLVEMAPCLRRLSVTKKGTSLDDFASVDSSERSEPEFAASRMVKRGKALLDKQNQLAVVLRRFLRAICSGGGPSRRNIVLFLDDLHAAETTTLDLIRALVSPCINNNQGLMLIGSCRGDEVDPNDTLSVFLRDLEQEGTRIKEIVVPNLSIQSVSNLIGDMTNLPPDQRTSLAQVTFQHTNGNPFFVIEFLRRLERNHALFLDANNGVWVWREEQAAQENEIHDDDNNNDHYQCDNYIVERMKQLPQDMQEVLMGTACLGGEIRESFICWALGGGASRQDQVRQALELGNKHGYWEYCFEEGIGRYKHDKFLEASLELIPPDKVASLHLFLGRNLQENAINIPGTPKALPTFLHLILCGKTEIVSDMEKGELASLCLEAAKLMAKSSAFAKAIDHVVDGINLLSENHWEDQYELSLRLFNAAAELAYCNGDHDRVDHFAQELREHARVFEDGLQADTTLILSMGSRGMNAKAGMLGIRLLRQLGEPVPSRVSRVGAKLEIYKARRALRGKSDEDILALPKMRDGHAVAVMSILHVLYPIALMSHIEYTALIACRLIRLTLDHGLCSYSSVGFAFYGSALARIGKVNEGCRFGELSLKILKKHPTKELMARALQRVGLILRIHKQPFRYALETLFESNRLAMMTGDLETAFYSTSSACGVKFWTGEALESVVESSFKYMQLCNDYGQHHIARVYLPVIQACHNLMGKAAENPTVLTGEIMNEKEFLARARQEHNTGLESLTLMIKYVLATYLNEVAYAESLSVQIRRLINGKLPPMVPIMWTFHQFFEGLVAVALASKHSKHSITRNRELRVATRKLKIIRRASNHCPENMANKALLIEADLAASQGKFDLAESKYRQSIVFADHEGFLAEQALASEKLALMLRDHTNKTAETSQYFVQARNLYAKYGATILVDRVTKELEVETGGRRDCDKRAAHRKRASRVAAFSPGSWVPPLCERDLQIGCELI</sequence>
<dbReference type="SUPFAM" id="SSF52540">
    <property type="entry name" value="P-loop containing nucleoside triphosphate hydrolases"/>
    <property type="match status" value="1"/>
</dbReference>
<accession>A0A9N8F1E9</accession>
<evidence type="ECO:0000313" key="3">
    <source>
        <dbReference type="Proteomes" id="UP001153069"/>
    </source>
</evidence>
<gene>
    <name evidence="2" type="ORF">SEMRO_2515_G329880.1</name>
</gene>
<dbReference type="Gene3D" id="3.40.50.300">
    <property type="entry name" value="P-loop containing nucleotide triphosphate hydrolases"/>
    <property type="match status" value="1"/>
</dbReference>
<proteinExistence type="predicted"/>
<dbReference type="SMART" id="SM00382">
    <property type="entry name" value="AAA"/>
    <property type="match status" value="1"/>
</dbReference>
<keyword evidence="3" id="KW-1185">Reference proteome</keyword>
<evidence type="ECO:0000313" key="2">
    <source>
        <dbReference type="EMBL" id="CAB9529471.1"/>
    </source>
</evidence>
<name>A0A9N8F1E9_9STRA</name>
<dbReference type="InterPro" id="IPR041664">
    <property type="entry name" value="AAA_16"/>
</dbReference>
<evidence type="ECO:0000259" key="1">
    <source>
        <dbReference type="SMART" id="SM00382"/>
    </source>
</evidence>
<dbReference type="OrthoDB" id="60033at2759"/>
<dbReference type="AlphaFoldDB" id="A0A9N8F1E9"/>
<reference evidence="2" key="1">
    <citation type="submission" date="2020-06" db="EMBL/GenBank/DDBJ databases">
        <authorList>
            <consortium name="Plant Systems Biology data submission"/>
        </authorList>
    </citation>
    <scope>NUCLEOTIDE SEQUENCE</scope>
    <source>
        <strain evidence="2">D6</strain>
    </source>
</reference>
<comment type="caution">
    <text evidence="2">The sequence shown here is derived from an EMBL/GenBank/DDBJ whole genome shotgun (WGS) entry which is preliminary data.</text>
</comment>
<dbReference type="PANTHER" id="PTHR43642">
    <property type="entry name" value="HYBRID SIGNAL TRANSDUCTION HISTIDINE KINASE G"/>
    <property type="match status" value="1"/>
</dbReference>
<dbReference type="Pfam" id="PF13191">
    <property type="entry name" value="AAA_16"/>
    <property type="match status" value="1"/>
</dbReference>
<feature type="domain" description="AAA+ ATPase" evidence="1">
    <location>
        <begin position="46"/>
        <end position="274"/>
    </location>
</feature>
<dbReference type="PANTHER" id="PTHR43642:SF1">
    <property type="entry name" value="HYBRID SIGNAL TRANSDUCTION HISTIDINE KINASE G"/>
    <property type="match status" value="1"/>
</dbReference>
<dbReference type="EMBL" id="CAICTM010002513">
    <property type="protein sequence ID" value="CAB9529471.1"/>
    <property type="molecule type" value="Genomic_DNA"/>
</dbReference>
<dbReference type="Proteomes" id="UP001153069">
    <property type="component" value="Unassembled WGS sequence"/>
</dbReference>
<dbReference type="InterPro" id="IPR027417">
    <property type="entry name" value="P-loop_NTPase"/>
</dbReference>
<organism evidence="2 3">
    <name type="scientific">Seminavis robusta</name>
    <dbReference type="NCBI Taxonomy" id="568900"/>
    <lineage>
        <taxon>Eukaryota</taxon>
        <taxon>Sar</taxon>
        <taxon>Stramenopiles</taxon>
        <taxon>Ochrophyta</taxon>
        <taxon>Bacillariophyta</taxon>
        <taxon>Bacillariophyceae</taxon>
        <taxon>Bacillariophycidae</taxon>
        <taxon>Naviculales</taxon>
        <taxon>Naviculaceae</taxon>
        <taxon>Seminavis</taxon>
    </lineage>
</organism>
<protein>
    <recommendedName>
        <fullName evidence="1">AAA+ ATPase domain-containing protein</fullName>
    </recommendedName>
</protein>